<gene>
    <name evidence="1" type="ORF">EDD29_6421</name>
</gene>
<comment type="caution">
    <text evidence="1">The sequence shown here is derived from an EMBL/GenBank/DDBJ whole genome shotgun (WGS) entry which is preliminary data.</text>
</comment>
<keyword evidence="2" id="KW-1185">Reference proteome</keyword>
<dbReference type="EMBL" id="RJKE01000001">
    <property type="protein sequence ID" value="ROO88742.1"/>
    <property type="molecule type" value="Genomic_DNA"/>
</dbReference>
<organism evidence="1 2">
    <name type="scientific">Actinocorallia herbida</name>
    <dbReference type="NCBI Taxonomy" id="58109"/>
    <lineage>
        <taxon>Bacteria</taxon>
        <taxon>Bacillati</taxon>
        <taxon>Actinomycetota</taxon>
        <taxon>Actinomycetes</taxon>
        <taxon>Streptosporangiales</taxon>
        <taxon>Thermomonosporaceae</taxon>
        <taxon>Actinocorallia</taxon>
    </lineage>
</organism>
<protein>
    <submittedName>
        <fullName evidence="1">Uncharacterized protein</fullName>
    </submittedName>
</protein>
<proteinExistence type="predicted"/>
<evidence type="ECO:0000313" key="2">
    <source>
        <dbReference type="Proteomes" id="UP000272400"/>
    </source>
</evidence>
<name>A0A3N1D5C7_9ACTN</name>
<dbReference type="AlphaFoldDB" id="A0A3N1D5C7"/>
<accession>A0A3N1D5C7</accession>
<sequence length="155" mass="16796">MARRSRILRTFTPTPEQPTRLDTTTLQEGLAQLLYSGARMGHLLTPAGVHPWVDLIAPRAAGDTPYGGSRAIAAEEIVTTAIAAVGGTHGQAMEILLQIAPGTSGLSLSERREMCADIFGISVETFVKTDKYEKGIMRILLMEIYRILAARGRMA</sequence>
<reference evidence="1 2" key="1">
    <citation type="submission" date="2018-11" db="EMBL/GenBank/DDBJ databases">
        <title>Sequencing the genomes of 1000 actinobacteria strains.</title>
        <authorList>
            <person name="Klenk H.-P."/>
        </authorList>
    </citation>
    <scope>NUCLEOTIDE SEQUENCE [LARGE SCALE GENOMIC DNA]</scope>
    <source>
        <strain evidence="1 2">DSM 44254</strain>
    </source>
</reference>
<evidence type="ECO:0000313" key="1">
    <source>
        <dbReference type="EMBL" id="ROO88742.1"/>
    </source>
</evidence>
<dbReference type="Proteomes" id="UP000272400">
    <property type="component" value="Unassembled WGS sequence"/>
</dbReference>
<dbReference type="RefSeq" id="WP_170201668.1">
    <property type="nucleotide sequence ID" value="NZ_RJKE01000001.1"/>
</dbReference>